<name>A0A9X2D207_9GAMM</name>
<evidence type="ECO:0008006" key="5">
    <source>
        <dbReference type="Google" id="ProtNLM"/>
    </source>
</evidence>
<feature type="region of interest" description="Disordered" evidence="1">
    <location>
        <begin position="353"/>
        <end position="376"/>
    </location>
</feature>
<keyword evidence="2" id="KW-1133">Transmembrane helix</keyword>
<dbReference type="Proteomes" id="UP001139721">
    <property type="component" value="Unassembled WGS sequence"/>
</dbReference>
<evidence type="ECO:0000256" key="2">
    <source>
        <dbReference type="SAM" id="Phobius"/>
    </source>
</evidence>
<keyword evidence="2" id="KW-0472">Membrane</keyword>
<keyword evidence="4" id="KW-1185">Reference proteome</keyword>
<evidence type="ECO:0000313" key="4">
    <source>
        <dbReference type="Proteomes" id="UP001139721"/>
    </source>
</evidence>
<gene>
    <name evidence="3" type="ORF">LOX96_11665</name>
</gene>
<feature type="compositionally biased region" description="Polar residues" evidence="1">
    <location>
        <begin position="354"/>
        <end position="374"/>
    </location>
</feature>
<protein>
    <recommendedName>
        <fullName evidence="5">Coiled coil protein</fullName>
    </recommendedName>
</protein>
<comment type="caution">
    <text evidence="3">The sequence shown here is derived from an EMBL/GenBank/DDBJ whole genome shotgun (WGS) entry which is preliminary data.</text>
</comment>
<feature type="transmembrane region" description="Helical" evidence="2">
    <location>
        <begin position="63"/>
        <end position="88"/>
    </location>
</feature>
<feature type="transmembrane region" description="Helical" evidence="2">
    <location>
        <begin position="31"/>
        <end position="51"/>
    </location>
</feature>
<proteinExistence type="predicted"/>
<reference evidence="3" key="1">
    <citation type="submission" date="2021-11" db="EMBL/GenBank/DDBJ databases">
        <title>Legionella maioricencis sp. nov., a new species isolated from hot water samples in Mallorca.</title>
        <authorList>
            <person name="Crespi S."/>
            <person name="Drasar V."/>
            <person name="Salva-Serra F."/>
            <person name="Jaen-Luchoro D."/>
            <person name="Pineiro-Iglesias B."/>
            <person name="Aliaga F."/>
            <person name="Fernandez-Juarez V."/>
            <person name="Coll G."/>
            <person name="Moore E.R.B."/>
            <person name="Bennasar-Figueras A."/>
        </authorList>
    </citation>
    <scope>NUCLEOTIDE SEQUENCE</scope>
    <source>
        <strain evidence="3">HCPI-6</strain>
    </source>
</reference>
<dbReference type="RefSeq" id="WP_250422056.1">
    <property type="nucleotide sequence ID" value="NZ_JAJKBJ010000014.1"/>
</dbReference>
<evidence type="ECO:0000313" key="3">
    <source>
        <dbReference type="EMBL" id="MCL9684753.1"/>
    </source>
</evidence>
<dbReference type="EMBL" id="JAJKBJ010000014">
    <property type="protein sequence ID" value="MCL9684753.1"/>
    <property type="molecule type" value="Genomic_DNA"/>
</dbReference>
<organism evidence="3 4">
    <name type="scientific">Legionella maioricensis</name>
    <dbReference type="NCBI Taxonomy" id="2896528"/>
    <lineage>
        <taxon>Bacteria</taxon>
        <taxon>Pseudomonadati</taxon>
        <taxon>Pseudomonadota</taxon>
        <taxon>Gammaproteobacteria</taxon>
        <taxon>Legionellales</taxon>
        <taxon>Legionellaceae</taxon>
        <taxon>Legionella</taxon>
    </lineage>
</organism>
<keyword evidence="2" id="KW-0812">Transmembrane</keyword>
<accession>A0A9X2D207</accession>
<evidence type="ECO:0000256" key="1">
    <source>
        <dbReference type="SAM" id="MobiDB-lite"/>
    </source>
</evidence>
<sequence>MNYLKRLLAMLLGVTVLPARAIYHGFEFGVAALAIGAAALLGVPVFVAYFLRAMRAAWPLNVLLTTLAIPATAVVVALGLAFAVPYIIYTTAVDVFKMAWSGLKSGFVDGLDGFRRIWNNQRSPVERISNYVRAYYNGVSVENQINNEDAFNALQMNLVDVPRQPLEVPDLQSPLLHHTDLLTRDEINAAEQLLKDVATIGIPLSPDLKGKVQLFSTKKTNYQDLLTRMELVQDALLNDNPSAINDELMSMEITTPLIIFKQYQTPDNVWHSVPANSYVTDRENLLTWLREKSTHPLNNDVIMSPPPYEGMPTRYKWDVLTTKNCFLALELQEGAATIRDLLSTLPAQLVAAKQNPSSPGSTPQTLFRTDSSAIGQKPQVDEQLNPLTEQDALVF</sequence>
<dbReference type="AlphaFoldDB" id="A0A9X2D207"/>